<dbReference type="Proteomes" id="UP000276223">
    <property type="component" value="Unassembled WGS sequence"/>
</dbReference>
<gene>
    <name evidence="1" type="ORF">EDC27_1483</name>
</gene>
<organism evidence="1 2">
    <name type="scientific">Desulfosoma caldarium</name>
    <dbReference type="NCBI Taxonomy" id="610254"/>
    <lineage>
        <taxon>Bacteria</taxon>
        <taxon>Pseudomonadati</taxon>
        <taxon>Thermodesulfobacteriota</taxon>
        <taxon>Syntrophobacteria</taxon>
        <taxon>Syntrophobacterales</taxon>
        <taxon>Syntrophobacteraceae</taxon>
        <taxon>Desulfosoma</taxon>
    </lineage>
</organism>
<dbReference type="AlphaFoldDB" id="A0A3N1UQT3"/>
<accession>A0A3N1UQT3</accession>
<proteinExistence type="predicted"/>
<sequence length="31" mass="3556">MQQSLLRQLSLLLLSGGAQVGEPFVFRVRRR</sequence>
<protein>
    <submittedName>
        <fullName evidence="1">Uncharacterized protein</fullName>
    </submittedName>
</protein>
<keyword evidence="2" id="KW-1185">Reference proteome</keyword>
<reference evidence="1 2" key="1">
    <citation type="submission" date="2018-11" db="EMBL/GenBank/DDBJ databases">
        <title>Genomic Encyclopedia of Type Strains, Phase IV (KMG-IV): sequencing the most valuable type-strain genomes for metagenomic binning, comparative biology and taxonomic classification.</title>
        <authorList>
            <person name="Goeker M."/>
        </authorList>
    </citation>
    <scope>NUCLEOTIDE SEQUENCE [LARGE SCALE GENOMIC DNA]</scope>
    <source>
        <strain evidence="1 2">DSM 22027</strain>
    </source>
</reference>
<dbReference type="EMBL" id="RJVA01000011">
    <property type="protein sequence ID" value="ROQ93464.1"/>
    <property type="molecule type" value="Genomic_DNA"/>
</dbReference>
<evidence type="ECO:0000313" key="1">
    <source>
        <dbReference type="EMBL" id="ROQ93464.1"/>
    </source>
</evidence>
<comment type="caution">
    <text evidence="1">The sequence shown here is derived from an EMBL/GenBank/DDBJ whole genome shotgun (WGS) entry which is preliminary data.</text>
</comment>
<name>A0A3N1UQT3_9BACT</name>
<evidence type="ECO:0000313" key="2">
    <source>
        <dbReference type="Proteomes" id="UP000276223"/>
    </source>
</evidence>